<reference evidence="2" key="2">
    <citation type="submission" date="2020-09" db="EMBL/GenBank/DDBJ databases">
        <authorList>
            <person name="Sun Q."/>
            <person name="Ohkuma M."/>
        </authorList>
    </citation>
    <scope>NUCLEOTIDE SEQUENCE</scope>
    <source>
        <strain evidence="2">JCM 4956</strain>
    </source>
</reference>
<accession>A0A918NB65</accession>
<evidence type="ECO:0000313" key="2">
    <source>
        <dbReference type="EMBL" id="GGX57606.1"/>
    </source>
</evidence>
<name>A0A918NB65_9ACTN</name>
<proteinExistence type="predicted"/>
<gene>
    <name evidence="2" type="ORF">GCM10010515_26530</name>
</gene>
<dbReference type="EMBL" id="BMWD01000007">
    <property type="protein sequence ID" value="GGX57606.1"/>
    <property type="molecule type" value="Genomic_DNA"/>
</dbReference>
<feature type="compositionally biased region" description="Low complexity" evidence="1">
    <location>
        <begin position="1"/>
        <end position="17"/>
    </location>
</feature>
<dbReference type="AlphaFoldDB" id="A0A918NB65"/>
<reference evidence="2" key="1">
    <citation type="journal article" date="2014" name="Int. J. Syst. Evol. Microbiol.">
        <title>Complete genome sequence of Corynebacterium casei LMG S-19264T (=DSM 44701T), isolated from a smear-ripened cheese.</title>
        <authorList>
            <consortium name="US DOE Joint Genome Institute (JGI-PGF)"/>
            <person name="Walter F."/>
            <person name="Albersmeier A."/>
            <person name="Kalinowski J."/>
            <person name="Ruckert C."/>
        </authorList>
    </citation>
    <scope>NUCLEOTIDE SEQUENCE</scope>
    <source>
        <strain evidence="2">JCM 4956</strain>
    </source>
</reference>
<feature type="compositionally biased region" description="Pro residues" evidence="1">
    <location>
        <begin position="24"/>
        <end position="35"/>
    </location>
</feature>
<keyword evidence="3" id="KW-1185">Reference proteome</keyword>
<feature type="region of interest" description="Disordered" evidence="1">
    <location>
        <begin position="1"/>
        <end position="99"/>
    </location>
</feature>
<comment type="caution">
    <text evidence="2">The sequence shown here is derived from an EMBL/GenBank/DDBJ whole genome shotgun (WGS) entry which is preliminary data.</text>
</comment>
<protein>
    <submittedName>
        <fullName evidence="2">Uncharacterized protein</fullName>
    </submittedName>
</protein>
<dbReference type="Proteomes" id="UP000645555">
    <property type="component" value="Unassembled WGS sequence"/>
</dbReference>
<sequence length="99" mass="10102">MADPAPGSTAPSGAAPTLSWRPLPSAPVPSRPLPSPAVRSCPLRAPAVGGRTHLTGRRTPSVRTGPVGSYMSRASPRPATQRAQITNPDAAIITTDQTG</sequence>
<evidence type="ECO:0000313" key="3">
    <source>
        <dbReference type="Proteomes" id="UP000645555"/>
    </source>
</evidence>
<organism evidence="2 3">
    <name type="scientific">Streptomyces fructofermentans</name>
    <dbReference type="NCBI Taxonomy" id="152141"/>
    <lineage>
        <taxon>Bacteria</taxon>
        <taxon>Bacillati</taxon>
        <taxon>Actinomycetota</taxon>
        <taxon>Actinomycetes</taxon>
        <taxon>Kitasatosporales</taxon>
        <taxon>Streptomycetaceae</taxon>
        <taxon>Streptomyces</taxon>
    </lineage>
</organism>
<evidence type="ECO:0000256" key="1">
    <source>
        <dbReference type="SAM" id="MobiDB-lite"/>
    </source>
</evidence>